<dbReference type="InterPro" id="IPR049326">
    <property type="entry name" value="Rhodopsin_dom_fungi"/>
</dbReference>
<reference evidence="9" key="1">
    <citation type="submission" date="2019-04" db="EMBL/GenBank/DDBJ databases">
        <title>Sequencing of skin fungus with MAO and IRED activity.</title>
        <authorList>
            <person name="Marsaioli A.J."/>
            <person name="Bonatto J.M.C."/>
            <person name="Reis Junior O."/>
        </authorList>
    </citation>
    <scope>NUCLEOTIDE SEQUENCE</scope>
    <source>
        <strain evidence="9">30M1</strain>
    </source>
</reference>
<evidence type="ECO:0000256" key="7">
    <source>
        <dbReference type="SAM" id="Phobius"/>
    </source>
</evidence>
<evidence type="ECO:0000256" key="3">
    <source>
        <dbReference type="ARBA" id="ARBA00022989"/>
    </source>
</evidence>
<feature type="transmembrane region" description="Helical" evidence="7">
    <location>
        <begin position="39"/>
        <end position="60"/>
    </location>
</feature>
<keyword evidence="3 7" id="KW-1133">Transmembrane helix</keyword>
<feature type="transmembrane region" description="Helical" evidence="7">
    <location>
        <begin position="150"/>
        <end position="172"/>
    </location>
</feature>
<dbReference type="InterPro" id="IPR052337">
    <property type="entry name" value="SAT4-like"/>
</dbReference>
<evidence type="ECO:0000256" key="2">
    <source>
        <dbReference type="ARBA" id="ARBA00022692"/>
    </source>
</evidence>
<keyword evidence="4 7" id="KW-0472">Membrane</keyword>
<dbReference type="PANTHER" id="PTHR33048">
    <property type="entry name" value="PTH11-LIKE INTEGRAL MEMBRANE PROTEIN (AFU_ORTHOLOGUE AFUA_5G11245)"/>
    <property type="match status" value="1"/>
</dbReference>
<evidence type="ECO:0000256" key="5">
    <source>
        <dbReference type="ARBA" id="ARBA00038359"/>
    </source>
</evidence>
<evidence type="ECO:0000256" key="4">
    <source>
        <dbReference type="ARBA" id="ARBA00023136"/>
    </source>
</evidence>
<evidence type="ECO:0000313" key="9">
    <source>
        <dbReference type="EMBL" id="KAF3011256.1"/>
    </source>
</evidence>
<comment type="caution">
    <text evidence="9">The sequence shown here is derived from an EMBL/GenBank/DDBJ whole genome shotgun (WGS) entry which is preliminary data.</text>
</comment>
<evidence type="ECO:0000313" key="10">
    <source>
        <dbReference type="Proteomes" id="UP000801428"/>
    </source>
</evidence>
<keyword evidence="2 7" id="KW-0812">Transmembrane</keyword>
<organism evidence="9 10">
    <name type="scientific">Curvularia kusanoi</name>
    <name type="common">Cochliobolus kusanoi</name>
    <dbReference type="NCBI Taxonomy" id="90978"/>
    <lineage>
        <taxon>Eukaryota</taxon>
        <taxon>Fungi</taxon>
        <taxon>Dikarya</taxon>
        <taxon>Ascomycota</taxon>
        <taxon>Pezizomycotina</taxon>
        <taxon>Dothideomycetes</taxon>
        <taxon>Pleosporomycetidae</taxon>
        <taxon>Pleosporales</taxon>
        <taxon>Pleosporineae</taxon>
        <taxon>Pleosporaceae</taxon>
        <taxon>Curvularia</taxon>
    </lineage>
</organism>
<sequence length="399" mass="44648">MSSKSPPKVSSWDELLTETILARPDPNEPLPLSNQAGTIFGTTLSFLIITWAAVFFRLWVRLKFVKEPGWDDYLVLIAALMNTAATISVCLAVQYGGLGHHILYLSADEISTYFLTFWISHSIYLTETTIIKVSLLIQYLRIFRAGRMRWLCIGLLCLIGVWGLAFSIVGWFPCFPVSSMWDRSANSKCYGFGFGSRASFIAMFEAHSASNMFFDLAVFLVPLILFRTPNLKGKNFLALAGIFTFGAVVVMVSVWRLHTIVQHKAALSPYPDFTWWTPTSIVLSCLEVDLAIICASMPIFWPVIERSLEAIFISHEIQVVETRVDHHGLAYELEHTKSDKSCGQHRRGSSASSTHELTGESEDGYKEFSVGIDPLSAEAQNGQGLETNIITGPKRKWEI</sequence>
<dbReference type="Proteomes" id="UP000801428">
    <property type="component" value="Unassembled WGS sequence"/>
</dbReference>
<proteinExistence type="inferred from homology"/>
<comment type="similarity">
    <text evidence="5">Belongs to the SAT4 family.</text>
</comment>
<dbReference type="AlphaFoldDB" id="A0A9P4WF18"/>
<feature type="transmembrane region" description="Helical" evidence="7">
    <location>
        <begin position="236"/>
        <end position="255"/>
    </location>
</feature>
<gene>
    <name evidence="9" type="ORF">E8E13_011664</name>
</gene>
<evidence type="ECO:0000256" key="6">
    <source>
        <dbReference type="SAM" id="MobiDB-lite"/>
    </source>
</evidence>
<feature type="transmembrane region" description="Helical" evidence="7">
    <location>
        <begin position="115"/>
        <end position="138"/>
    </location>
</feature>
<dbReference type="EMBL" id="SWKU01000001">
    <property type="protein sequence ID" value="KAF3011256.1"/>
    <property type="molecule type" value="Genomic_DNA"/>
</dbReference>
<feature type="transmembrane region" description="Helical" evidence="7">
    <location>
        <begin position="72"/>
        <end position="95"/>
    </location>
</feature>
<feature type="domain" description="Rhodopsin" evidence="8">
    <location>
        <begin position="56"/>
        <end position="306"/>
    </location>
</feature>
<dbReference type="PANTHER" id="PTHR33048:SF47">
    <property type="entry name" value="INTEGRAL MEMBRANE PROTEIN-RELATED"/>
    <property type="match status" value="1"/>
</dbReference>
<accession>A0A9P4WF18</accession>
<protein>
    <recommendedName>
        <fullName evidence="8">Rhodopsin domain-containing protein</fullName>
    </recommendedName>
</protein>
<dbReference type="Pfam" id="PF20684">
    <property type="entry name" value="Fung_rhodopsin"/>
    <property type="match status" value="1"/>
</dbReference>
<name>A0A9P4WF18_CURKU</name>
<dbReference type="OrthoDB" id="61113at2759"/>
<feature type="transmembrane region" description="Helical" evidence="7">
    <location>
        <begin position="200"/>
        <end position="224"/>
    </location>
</feature>
<dbReference type="GO" id="GO:0016020">
    <property type="term" value="C:membrane"/>
    <property type="evidence" value="ECO:0007669"/>
    <property type="project" value="UniProtKB-SubCell"/>
</dbReference>
<evidence type="ECO:0000256" key="1">
    <source>
        <dbReference type="ARBA" id="ARBA00004141"/>
    </source>
</evidence>
<comment type="subcellular location">
    <subcellularLocation>
        <location evidence="1">Membrane</location>
        <topology evidence="1">Multi-pass membrane protein</topology>
    </subcellularLocation>
</comment>
<feature type="region of interest" description="Disordered" evidence="6">
    <location>
        <begin position="340"/>
        <end position="361"/>
    </location>
</feature>
<keyword evidence="10" id="KW-1185">Reference proteome</keyword>
<evidence type="ECO:0000259" key="8">
    <source>
        <dbReference type="Pfam" id="PF20684"/>
    </source>
</evidence>